<evidence type="ECO:0000256" key="2">
    <source>
        <dbReference type="ARBA" id="ARBA00023015"/>
    </source>
</evidence>
<dbReference type="GO" id="GO:0005634">
    <property type="term" value="C:nucleus"/>
    <property type="evidence" value="ECO:0007669"/>
    <property type="project" value="UniProtKB-SubCell"/>
</dbReference>
<dbReference type="SMART" id="SM00380">
    <property type="entry name" value="AP2"/>
    <property type="match status" value="1"/>
</dbReference>
<dbReference type="GO" id="GO:0003677">
    <property type="term" value="F:DNA binding"/>
    <property type="evidence" value="ECO:0007669"/>
    <property type="project" value="UniProtKB-KW"/>
</dbReference>
<evidence type="ECO:0000256" key="6">
    <source>
        <dbReference type="SAM" id="MobiDB-lite"/>
    </source>
</evidence>
<feature type="domain" description="AP2/ERF" evidence="7">
    <location>
        <begin position="127"/>
        <end position="185"/>
    </location>
</feature>
<evidence type="ECO:0000313" key="9">
    <source>
        <dbReference type="Proteomes" id="UP001465755"/>
    </source>
</evidence>
<evidence type="ECO:0000259" key="7">
    <source>
        <dbReference type="PROSITE" id="PS51032"/>
    </source>
</evidence>
<evidence type="ECO:0000313" key="8">
    <source>
        <dbReference type="EMBL" id="KAK9806484.1"/>
    </source>
</evidence>
<dbReference type="EMBL" id="JALJOQ010000037">
    <property type="protein sequence ID" value="KAK9806484.1"/>
    <property type="molecule type" value="Genomic_DNA"/>
</dbReference>
<feature type="region of interest" description="Disordered" evidence="6">
    <location>
        <begin position="28"/>
        <end position="132"/>
    </location>
</feature>
<dbReference type="InterPro" id="IPR001471">
    <property type="entry name" value="AP2/ERF_dom"/>
</dbReference>
<dbReference type="GO" id="GO:0003700">
    <property type="term" value="F:DNA-binding transcription factor activity"/>
    <property type="evidence" value="ECO:0007669"/>
    <property type="project" value="InterPro"/>
</dbReference>
<name>A0AAW1P9W2_9CHLO</name>
<reference evidence="8 9" key="1">
    <citation type="journal article" date="2024" name="Nat. Commun.">
        <title>Phylogenomics reveals the evolutionary origins of lichenization in chlorophyte algae.</title>
        <authorList>
            <person name="Puginier C."/>
            <person name="Libourel C."/>
            <person name="Otte J."/>
            <person name="Skaloud P."/>
            <person name="Haon M."/>
            <person name="Grisel S."/>
            <person name="Petersen M."/>
            <person name="Berrin J.G."/>
            <person name="Delaux P.M."/>
            <person name="Dal Grande F."/>
            <person name="Keller J."/>
        </authorList>
    </citation>
    <scope>NUCLEOTIDE SEQUENCE [LARGE SCALE GENOMIC DNA]</scope>
    <source>
        <strain evidence="8 9">SAG 2036</strain>
    </source>
</reference>
<dbReference type="CDD" id="cd00018">
    <property type="entry name" value="AP2"/>
    <property type="match status" value="1"/>
</dbReference>
<dbReference type="PROSITE" id="PS51032">
    <property type="entry name" value="AP2_ERF"/>
    <property type="match status" value="1"/>
</dbReference>
<keyword evidence="4" id="KW-0804">Transcription</keyword>
<feature type="compositionally biased region" description="Polar residues" evidence="6">
    <location>
        <begin position="67"/>
        <end position="78"/>
    </location>
</feature>
<evidence type="ECO:0000256" key="3">
    <source>
        <dbReference type="ARBA" id="ARBA00023125"/>
    </source>
</evidence>
<comment type="subcellular location">
    <subcellularLocation>
        <location evidence="1">Nucleus</location>
    </subcellularLocation>
</comment>
<dbReference type="SUPFAM" id="SSF54171">
    <property type="entry name" value="DNA-binding domain"/>
    <property type="match status" value="1"/>
</dbReference>
<organism evidence="8 9">
    <name type="scientific">Symbiochloris irregularis</name>
    <dbReference type="NCBI Taxonomy" id="706552"/>
    <lineage>
        <taxon>Eukaryota</taxon>
        <taxon>Viridiplantae</taxon>
        <taxon>Chlorophyta</taxon>
        <taxon>core chlorophytes</taxon>
        <taxon>Trebouxiophyceae</taxon>
        <taxon>Trebouxiales</taxon>
        <taxon>Trebouxiaceae</taxon>
        <taxon>Symbiochloris</taxon>
    </lineage>
</organism>
<dbReference type="Gene3D" id="3.30.730.10">
    <property type="entry name" value="AP2/ERF domain"/>
    <property type="match status" value="1"/>
</dbReference>
<evidence type="ECO:0000256" key="4">
    <source>
        <dbReference type="ARBA" id="ARBA00023163"/>
    </source>
</evidence>
<evidence type="ECO:0000256" key="1">
    <source>
        <dbReference type="ARBA" id="ARBA00004123"/>
    </source>
</evidence>
<dbReference type="InterPro" id="IPR016177">
    <property type="entry name" value="DNA-bd_dom_sf"/>
</dbReference>
<keyword evidence="9" id="KW-1185">Reference proteome</keyword>
<accession>A0AAW1P9W2</accession>
<dbReference type="InterPro" id="IPR036955">
    <property type="entry name" value="AP2/ERF_dom_sf"/>
</dbReference>
<dbReference type="AlphaFoldDB" id="A0AAW1P9W2"/>
<keyword evidence="2" id="KW-0805">Transcription regulation</keyword>
<feature type="region of interest" description="Disordered" evidence="6">
    <location>
        <begin position="353"/>
        <end position="376"/>
    </location>
</feature>
<comment type="caution">
    <text evidence="8">The sequence shown here is derived from an EMBL/GenBank/DDBJ whole genome shotgun (WGS) entry which is preliminary data.</text>
</comment>
<gene>
    <name evidence="8" type="ORF">WJX73_002069</name>
</gene>
<proteinExistence type="predicted"/>
<sequence>MGPTRAASRAAVEQFDLNQAASVLLGLNSPGRPLASTETLAPLEQASPRVEPQNKTVKAAARRRATNSKPDVPTSSKTAAGKVTRRSRRSSARQFKAYKHDWADAAAVPPVNSDKPTSEQRDLPSGKLRGVQRKRDGWTAQIYVPPGPVQIRIGSSYTSAEAAARAHDRAQIAVRGRSCTQLNFPISSYALEADMLRGPNLNGHFQSLHDDIHQDGPSFDPAAKTAEKKQRVLQVPQLVCKPRKDATMTKAKAALFAQHEASLKEQLQLAGRTRSLGCAGLVTEGGDFVPLLHSLPSRHLAPHYNYHADLQAADRAREEGRRSRLTNRAAHVDASLLADEMSLAVAHAEAPAAPLLKQQSSPQSSPNSDTEETWTSTVSPGFLQAAAAMQGLGTAIARDWCLYKASKQHIERTHRLGNCVA</sequence>
<keyword evidence="5" id="KW-0539">Nucleus</keyword>
<protein>
    <recommendedName>
        <fullName evidence="7">AP2/ERF domain-containing protein</fullName>
    </recommendedName>
</protein>
<dbReference type="Proteomes" id="UP001465755">
    <property type="component" value="Unassembled WGS sequence"/>
</dbReference>
<feature type="compositionally biased region" description="Low complexity" evidence="6">
    <location>
        <begin position="353"/>
        <end position="368"/>
    </location>
</feature>
<evidence type="ECO:0000256" key="5">
    <source>
        <dbReference type="ARBA" id="ARBA00023242"/>
    </source>
</evidence>
<keyword evidence="3" id="KW-0238">DNA-binding</keyword>